<feature type="signal peptide" evidence="1">
    <location>
        <begin position="1"/>
        <end position="20"/>
    </location>
</feature>
<dbReference type="RefSeq" id="WP_157988770.1">
    <property type="nucleotide sequence ID" value="NZ_LR217715.1"/>
</dbReference>
<dbReference type="InterPro" id="IPR042245">
    <property type="entry name" value="Tgt2/MlaC_sf"/>
</dbReference>
<dbReference type="Proteomes" id="UP000294368">
    <property type="component" value="Chromosome"/>
</dbReference>
<sequence length="209" mass="24172" precursor="true">MFKRFLILILISISPQVTNADTEPCNPYTIMTRAAMHTFDRIKNEKKNIKNNPAYLHTIIQEELMPYIHVKYAAALVLGHYYNNTTKTQRDKYYHAFSIYLSHVTTQMLSVYQGQAYKITPEKPISGEKVVTIRITILNSYGGSPIRLDFQWRKNSVNGRWQAYDILTEGVSIISTKQNEWSDILRKKGIDGLIQTLQSYTNPSITFNK</sequence>
<evidence type="ECO:0000313" key="3">
    <source>
        <dbReference type="Proteomes" id="UP000294368"/>
    </source>
</evidence>
<name>A0A451D9K5_9GAMM</name>
<dbReference type="InterPro" id="IPR008869">
    <property type="entry name" value="MlaC/ttg2D"/>
</dbReference>
<dbReference type="AlphaFoldDB" id="A0A451D9K5"/>
<proteinExistence type="predicted"/>
<accession>A0A451D9K5</accession>
<dbReference type="Gene3D" id="3.10.450.710">
    <property type="entry name" value="Tgt2/MlaC"/>
    <property type="match status" value="1"/>
</dbReference>
<dbReference type="PANTHER" id="PTHR36573">
    <property type="entry name" value="INTERMEMBRANE PHOSPHOLIPID TRANSPORT SYSTEM BINDING PROTEIN MLAC"/>
    <property type="match status" value="1"/>
</dbReference>
<dbReference type="EMBL" id="LR217715">
    <property type="protein sequence ID" value="VFP82974.1"/>
    <property type="molecule type" value="Genomic_DNA"/>
</dbReference>
<protein>
    <submittedName>
        <fullName evidence="2">Intermembrane phospholipid transport system binding protein MlaC</fullName>
    </submittedName>
</protein>
<gene>
    <name evidence="2" type="primary">mlaC</name>
    <name evidence="2" type="ORF">ERCIKOCA2762_216</name>
</gene>
<feature type="chain" id="PRO_5019071851" evidence="1">
    <location>
        <begin position="21"/>
        <end position="209"/>
    </location>
</feature>
<dbReference type="OrthoDB" id="9787053at2"/>
<dbReference type="NCBIfam" id="NF011697">
    <property type="entry name" value="PRK15117.1"/>
    <property type="match status" value="1"/>
</dbReference>
<reference evidence="2 3" key="1">
    <citation type="submission" date="2019-02" db="EMBL/GenBank/DDBJ databases">
        <authorList>
            <person name="Manzano-Marin A."/>
            <person name="Manzano-Marin A."/>
        </authorList>
    </citation>
    <scope>NUCLEOTIDE SEQUENCE [LARGE SCALE GENOMIC DNA]</scope>
    <source>
        <strain evidence="2 3">ErCikochiana</strain>
    </source>
</reference>
<keyword evidence="1" id="KW-0732">Signal</keyword>
<dbReference type="PANTHER" id="PTHR36573:SF1">
    <property type="entry name" value="INTERMEMBRANE PHOSPHOLIPID TRANSPORT SYSTEM BINDING PROTEIN MLAC"/>
    <property type="match status" value="1"/>
</dbReference>
<organism evidence="2 3">
    <name type="scientific">Candidatus Erwinia haradaeae</name>
    <dbReference type="NCBI Taxonomy" id="1922217"/>
    <lineage>
        <taxon>Bacteria</taxon>
        <taxon>Pseudomonadati</taxon>
        <taxon>Pseudomonadota</taxon>
        <taxon>Gammaproteobacteria</taxon>
        <taxon>Enterobacterales</taxon>
        <taxon>Erwiniaceae</taxon>
        <taxon>Erwinia</taxon>
    </lineage>
</organism>
<dbReference type="PIRSF" id="PIRSF004649">
    <property type="entry name" value="MlaC"/>
    <property type="match status" value="1"/>
</dbReference>
<evidence type="ECO:0000313" key="2">
    <source>
        <dbReference type="EMBL" id="VFP82974.1"/>
    </source>
</evidence>
<dbReference type="Pfam" id="PF05494">
    <property type="entry name" value="MlaC"/>
    <property type="match status" value="1"/>
</dbReference>
<evidence type="ECO:0000256" key="1">
    <source>
        <dbReference type="SAM" id="SignalP"/>
    </source>
</evidence>